<evidence type="ECO:0008006" key="2">
    <source>
        <dbReference type="Google" id="ProtNLM"/>
    </source>
</evidence>
<accession>X1HBP0</accession>
<reference evidence="1" key="1">
    <citation type="journal article" date="2014" name="Front. Microbiol.">
        <title>High frequency of phylogenetically diverse reductive dehalogenase-homologous genes in deep subseafloor sedimentary metagenomes.</title>
        <authorList>
            <person name="Kawai M."/>
            <person name="Futagami T."/>
            <person name="Toyoda A."/>
            <person name="Takaki Y."/>
            <person name="Nishi S."/>
            <person name="Hori S."/>
            <person name="Arai W."/>
            <person name="Tsubouchi T."/>
            <person name="Morono Y."/>
            <person name="Uchiyama I."/>
            <person name="Ito T."/>
            <person name="Fujiyama A."/>
            <person name="Inagaki F."/>
            <person name="Takami H."/>
        </authorList>
    </citation>
    <scope>NUCLEOTIDE SEQUENCE</scope>
    <source>
        <strain evidence="1">Expedition CK06-06</strain>
    </source>
</reference>
<evidence type="ECO:0000313" key="1">
    <source>
        <dbReference type="EMBL" id="GAH51274.1"/>
    </source>
</evidence>
<organism evidence="1">
    <name type="scientific">marine sediment metagenome</name>
    <dbReference type="NCBI Taxonomy" id="412755"/>
    <lineage>
        <taxon>unclassified sequences</taxon>
        <taxon>metagenomes</taxon>
        <taxon>ecological metagenomes</taxon>
    </lineage>
</organism>
<comment type="caution">
    <text evidence="1">The sequence shown here is derived from an EMBL/GenBank/DDBJ whole genome shotgun (WGS) entry which is preliminary data.</text>
</comment>
<sequence>MTNLNEKKLIFIYNADSGVINLVKDFWKKILRPSSYECNLCFQTFGAFSMKKDWKSFIKNLDIETEFLHRDEFEKKYGLLDANYPSAYIYE</sequence>
<dbReference type="AlphaFoldDB" id="X1HBP0"/>
<dbReference type="EMBL" id="BARU01019317">
    <property type="protein sequence ID" value="GAH51274.1"/>
    <property type="molecule type" value="Genomic_DNA"/>
</dbReference>
<name>X1HBP0_9ZZZZ</name>
<gene>
    <name evidence="1" type="ORF">S03H2_31821</name>
</gene>
<protein>
    <recommendedName>
        <fullName evidence="2">GTPase</fullName>
    </recommendedName>
</protein>
<proteinExistence type="predicted"/>